<gene>
    <name evidence="1" type="ORF">P3X46_004614</name>
</gene>
<accession>A0ABQ9N262</accession>
<dbReference type="Proteomes" id="UP001174677">
    <property type="component" value="Chromosome 3"/>
</dbReference>
<evidence type="ECO:0000313" key="2">
    <source>
        <dbReference type="Proteomes" id="UP001174677"/>
    </source>
</evidence>
<organism evidence="1 2">
    <name type="scientific">Hevea brasiliensis</name>
    <name type="common">Para rubber tree</name>
    <name type="synonym">Siphonia brasiliensis</name>
    <dbReference type="NCBI Taxonomy" id="3981"/>
    <lineage>
        <taxon>Eukaryota</taxon>
        <taxon>Viridiplantae</taxon>
        <taxon>Streptophyta</taxon>
        <taxon>Embryophyta</taxon>
        <taxon>Tracheophyta</taxon>
        <taxon>Spermatophyta</taxon>
        <taxon>Magnoliopsida</taxon>
        <taxon>eudicotyledons</taxon>
        <taxon>Gunneridae</taxon>
        <taxon>Pentapetalae</taxon>
        <taxon>rosids</taxon>
        <taxon>fabids</taxon>
        <taxon>Malpighiales</taxon>
        <taxon>Euphorbiaceae</taxon>
        <taxon>Crotonoideae</taxon>
        <taxon>Micrandreae</taxon>
        <taxon>Hevea</taxon>
    </lineage>
</organism>
<dbReference type="EMBL" id="JARPOI010000003">
    <property type="protein sequence ID" value="KAJ9184929.1"/>
    <property type="molecule type" value="Genomic_DNA"/>
</dbReference>
<comment type="caution">
    <text evidence="1">The sequence shown here is derived from an EMBL/GenBank/DDBJ whole genome shotgun (WGS) entry which is preliminary data.</text>
</comment>
<evidence type="ECO:0008006" key="3">
    <source>
        <dbReference type="Google" id="ProtNLM"/>
    </source>
</evidence>
<sequence>MTHLEQQDKRIEALEENVEYHFSLVAKISKGEGEPIELEATQNPKGEGELIKLKAAQDPGGEGVPIELEATQNPMHKRNTRLGNFERKMLNLEVLKTIIVSHNFLIGTMDDIKDDVKETVNIIQGKLHELKRKINLLVRVANNLIMGSYKVGKTKTPEPKAFGGARATKEEDSFLFYMELYFNGTKNNYDESRLKIVLMYLANDAKLWWRIKVEETISGQCSIVSWDNFKKELKAYLIWEYVRDFSTLMLDIKDMTGTYRLFNLLKGLKPWVRNELMRQNVKELNPALATAESLDDYSNDASKRKFGCPPSLDNCSTKKEGLEL</sequence>
<protein>
    <recommendedName>
        <fullName evidence="3">Retrotransposon gag domain-containing protein</fullName>
    </recommendedName>
</protein>
<proteinExistence type="predicted"/>
<reference evidence="1" key="1">
    <citation type="journal article" date="2023" name="Plant Biotechnol. J.">
        <title>Chromosome-level wild Hevea brasiliensis genome provides new tools for genomic-assisted breeding and valuable loci to elevate rubber yield.</title>
        <authorList>
            <person name="Cheng H."/>
            <person name="Song X."/>
            <person name="Hu Y."/>
            <person name="Wu T."/>
            <person name="Yang Q."/>
            <person name="An Z."/>
            <person name="Feng S."/>
            <person name="Deng Z."/>
            <person name="Wu W."/>
            <person name="Zeng X."/>
            <person name="Tu M."/>
            <person name="Wang X."/>
            <person name="Huang H."/>
        </authorList>
    </citation>
    <scope>NUCLEOTIDE SEQUENCE</scope>
    <source>
        <strain evidence="1">MT/VB/25A 57/8</strain>
    </source>
</reference>
<name>A0ABQ9N262_HEVBR</name>
<evidence type="ECO:0000313" key="1">
    <source>
        <dbReference type="EMBL" id="KAJ9184929.1"/>
    </source>
</evidence>
<keyword evidence="2" id="KW-1185">Reference proteome</keyword>